<proteinExistence type="predicted"/>
<dbReference type="AlphaFoldDB" id="A0A1M7NBD8"/>
<gene>
    <name evidence="1" type="ORF">SAMN05216593_105375</name>
</gene>
<reference evidence="1 2" key="1">
    <citation type="submission" date="2016-11" db="EMBL/GenBank/DDBJ databases">
        <authorList>
            <person name="Jaros S."/>
            <person name="Januszkiewicz K."/>
            <person name="Wedrychowicz H."/>
        </authorList>
    </citation>
    <scope>NUCLEOTIDE SEQUENCE [LARGE SCALE GENOMIC DNA]</scope>
    <source>
        <strain evidence="1 2">LMG 26898</strain>
    </source>
</reference>
<dbReference type="RefSeq" id="WP_073166690.1">
    <property type="nucleotide sequence ID" value="NZ_FRDA01000005.1"/>
</dbReference>
<dbReference type="STRING" id="1190415.SAMN05216593_105375"/>
<name>A0A1M7NBD8_9PSED</name>
<dbReference type="EMBL" id="FRDA01000005">
    <property type="protein sequence ID" value="SHN01028.1"/>
    <property type="molecule type" value="Genomic_DNA"/>
</dbReference>
<dbReference type="Proteomes" id="UP000183983">
    <property type="component" value="Unassembled WGS sequence"/>
</dbReference>
<sequence>MRRTVIPAKRFVRPPSSEGTFAASVNQKPFVLSSLVGRLTKRPELSHAPDHWIWKVIADGKVGRKRTSIGLFFDHDLRLGSHNLIGHNRIKVIYNETPHWQSVIYHSGHFQTGVLTLIEANPHTMRLKGHFSFAISAMAFEVTEGTFDVQCK</sequence>
<evidence type="ECO:0000313" key="2">
    <source>
        <dbReference type="Proteomes" id="UP000183983"/>
    </source>
</evidence>
<protein>
    <submittedName>
        <fullName evidence="1">Uncharacterized protein</fullName>
    </submittedName>
</protein>
<accession>A0A1M7NBD8</accession>
<dbReference type="OrthoDB" id="6994006at2"/>
<evidence type="ECO:0000313" key="1">
    <source>
        <dbReference type="EMBL" id="SHN01028.1"/>
    </source>
</evidence>
<organism evidence="1 2">
    <name type="scientific">Pseudomonas asturiensis</name>
    <dbReference type="NCBI Taxonomy" id="1190415"/>
    <lineage>
        <taxon>Bacteria</taxon>
        <taxon>Pseudomonadati</taxon>
        <taxon>Pseudomonadota</taxon>
        <taxon>Gammaproteobacteria</taxon>
        <taxon>Pseudomonadales</taxon>
        <taxon>Pseudomonadaceae</taxon>
        <taxon>Pseudomonas</taxon>
    </lineage>
</organism>